<accession>A0A0C9VVI6</accession>
<keyword evidence="2" id="KW-1185">Reference proteome</keyword>
<sequence>MTIVLKSQYYCQSLNLTVEPDTGSDYFATSNYSSTDVILDESCLQALQTQLESRVARSPAEMTSLLQSFHSVIPVFYESFSLDSDKVLLGGVYARYLPCPTCQRCSGPYHFTSLSKEVKLVAGFSSNYYNVNDWQLSIPSSEVWSSLKRSDKGIRLSFTESHATVKVTLSQYCYNVNDREKDRLLWNSFLAEICHFKSGFNAICPSSKCKLLDLNLAYAIQWDIELEVENSPGTWPVNELYLFVNNAIISEDGYCQIPDIYWSQCPQGTMRLTALELHPFGVHYLPKLTCEPYTITFNFERHSIELLQNFYESCRLDPFSDEVTHAAGHILPHHFNLDTKERRRRSFTGYPRLHEYAKENTFSINNMISDDKSLDHYLGNYYDRRNHPLIFNSQLQNVLGLRESNSHLGIRPSRYWIFLAAAEVLPESLHWYDLRTTGHKFVYGEVNISPRYTELPSRAREFWSMAVHLGISVDEYLGRWEDYLASEDADPNLWWMIFPESFGTDE</sequence>
<dbReference type="EMBL" id="KN837131">
    <property type="protein sequence ID" value="KIJ42306.1"/>
    <property type="molecule type" value="Genomic_DNA"/>
</dbReference>
<dbReference type="AlphaFoldDB" id="A0A0C9VVI6"/>
<gene>
    <name evidence="1" type="ORF">M422DRAFT_254717</name>
</gene>
<reference evidence="1 2" key="1">
    <citation type="submission" date="2014-06" db="EMBL/GenBank/DDBJ databases">
        <title>Evolutionary Origins and Diversification of the Mycorrhizal Mutualists.</title>
        <authorList>
            <consortium name="DOE Joint Genome Institute"/>
            <consortium name="Mycorrhizal Genomics Consortium"/>
            <person name="Kohler A."/>
            <person name="Kuo A."/>
            <person name="Nagy L.G."/>
            <person name="Floudas D."/>
            <person name="Copeland A."/>
            <person name="Barry K.W."/>
            <person name="Cichocki N."/>
            <person name="Veneault-Fourrey C."/>
            <person name="LaButti K."/>
            <person name="Lindquist E.A."/>
            <person name="Lipzen A."/>
            <person name="Lundell T."/>
            <person name="Morin E."/>
            <person name="Murat C."/>
            <person name="Riley R."/>
            <person name="Ohm R."/>
            <person name="Sun H."/>
            <person name="Tunlid A."/>
            <person name="Henrissat B."/>
            <person name="Grigoriev I.V."/>
            <person name="Hibbett D.S."/>
            <person name="Martin F."/>
        </authorList>
    </citation>
    <scope>NUCLEOTIDE SEQUENCE [LARGE SCALE GENOMIC DNA]</scope>
    <source>
        <strain evidence="1 2">SS14</strain>
    </source>
</reference>
<dbReference type="Proteomes" id="UP000054279">
    <property type="component" value="Unassembled WGS sequence"/>
</dbReference>
<dbReference type="HOGENOM" id="CLU_012055_0_0_1"/>
<name>A0A0C9VVI6_SPHS4</name>
<evidence type="ECO:0000313" key="1">
    <source>
        <dbReference type="EMBL" id="KIJ42306.1"/>
    </source>
</evidence>
<protein>
    <submittedName>
        <fullName evidence="1">Uncharacterized protein</fullName>
    </submittedName>
</protein>
<organism evidence="1 2">
    <name type="scientific">Sphaerobolus stellatus (strain SS14)</name>
    <dbReference type="NCBI Taxonomy" id="990650"/>
    <lineage>
        <taxon>Eukaryota</taxon>
        <taxon>Fungi</taxon>
        <taxon>Dikarya</taxon>
        <taxon>Basidiomycota</taxon>
        <taxon>Agaricomycotina</taxon>
        <taxon>Agaricomycetes</taxon>
        <taxon>Phallomycetidae</taxon>
        <taxon>Geastrales</taxon>
        <taxon>Sphaerobolaceae</taxon>
        <taxon>Sphaerobolus</taxon>
    </lineage>
</organism>
<evidence type="ECO:0000313" key="2">
    <source>
        <dbReference type="Proteomes" id="UP000054279"/>
    </source>
</evidence>
<proteinExistence type="predicted"/>